<accession>A0A0A9FC00</accession>
<reference evidence="2" key="1">
    <citation type="submission" date="2014-09" db="EMBL/GenBank/DDBJ databases">
        <authorList>
            <person name="Magalhaes I.L.F."/>
            <person name="Oliveira U."/>
            <person name="Santos F.R."/>
            <person name="Vidigal T.H.D.A."/>
            <person name="Brescovit A.D."/>
            <person name="Santos A.J."/>
        </authorList>
    </citation>
    <scope>NUCLEOTIDE SEQUENCE</scope>
    <source>
        <tissue evidence="2">Shoot tissue taken approximately 20 cm above the soil surface</tissue>
    </source>
</reference>
<name>A0A0A9FC00_ARUDO</name>
<feature type="region of interest" description="Disordered" evidence="1">
    <location>
        <begin position="1"/>
        <end position="27"/>
    </location>
</feature>
<protein>
    <submittedName>
        <fullName evidence="2">Uncharacterized protein</fullName>
    </submittedName>
</protein>
<dbReference type="EMBL" id="GBRH01190270">
    <property type="protein sequence ID" value="JAE07626.1"/>
    <property type="molecule type" value="Transcribed_RNA"/>
</dbReference>
<evidence type="ECO:0000313" key="2">
    <source>
        <dbReference type="EMBL" id="JAE07626.1"/>
    </source>
</evidence>
<organism evidence="2">
    <name type="scientific">Arundo donax</name>
    <name type="common">Giant reed</name>
    <name type="synonym">Donax arundinaceus</name>
    <dbReference type="NCBI Taxonomy" id="35708"/>
    <lineage>
        <taxon>Eukaryota</taxon>
        <taxon>Viridiplantae</taxon>
        <taxon>Streptophyta</taxon>
        <taxon>Embryophyta</taxon>
        <taxon>Tracheophyta</taxon>
        <taxon>Spermatophyta</taxon>
        <taxon>Magnoliopsida</taxon>
        <taxon>Liliopsida</taxon>
        <taxon>Poales</taxon>
        <taxon>Poaceae</taxon>
        <taxon>PACMAD clade</taxon>
        <taxon>Arundinoideae</taxon>
        <taxon>Arundineae</taxon>
        <taxon>Arundo</taxon>
    </lineage>
</organism>
<proteinExistence type="predicted"/>
<sequence>MNNSSMAADSNDDSEEIDGTFKEMNSD</sequence>
<reference evidence="2" key="2">
    <citation type="journal article" date="2015" name="Data Brief">
        <title>Shoot transcriptome of the giant reed, Arundo donax.</title>
        <authorList>
            <person name="Barrero R.A."/>
            <person name="Guerrero F.D."/>
            <person name="Moolhuijzen P."/>
            <person name="Goolsby J.A."/>
            <person name="Tidwell J."/>
            <person name="Bellgard S.E."/>
            <person name="Bellgard M.I."/>
        </authorList>
    </citation>
    <scope>NUCLEOTIDE SEQUENCE</scope>
    <source>
        <tissue evidence="2">Shoot tissue taken approximately 20 cm above the soil surface</tissue>
    </source>
</reference>
<dbReference type="AlphaFoldDB" id="A0A0A9FC00"/>
<evidence type="ECO:0000256" key="1">
    <source>
        <dbReference type="SAM" id="MobiDB-lite"/>
    </source>
</evidence>